<organism evidence="12 13">
    <name type="scientific">Basidiobolus meristosporus CBS 931.73</name>
    <dbReference type="NCBI Taxonomy" id="1314790"/>
    <lineage>
        <taxon>Eukaryota</taxon>
        <taxon>Fungi</taxon>
        <taxon>Fungi incertae sedis</taxon>
        <taxon>Zoopagomycota</taxon>
        <taxon>Entomophthoromycotina</taxon>
        <taxon>Basidiobolomycetes</taxon>
        <taxon>Basidiobolales</taxon>
        <taxon>Basidiobolaceae</taxon>
        <taxon>Basidiobolus</taxon>
    </lineage>
</organism>
<evidence type="ECO:0000256" key="7">
    <source>
        <dbReference type="ARBA" id="ARBA00023204"/>
    </source>
</evidence>
<protein>
    <submittedName>
        <fullName evidence="12">Phospholipase D/nuclease</fullName>
    </submittedName>
</protein>
<accession>A0A1Y1XT85</accession>
<feature type="binding site" evidence="10">
    <location>
        <position position="219"/>
    </location>
    <ligand>
        <name>substrate</name>
    </ligand>
</feature>
<keyword evidence="5" id="KW-0378">Hydrolase</keyword>
<keyword evidence="13" id="KW-1185">Reference proteome</keyword>
<gene>
    <name evidence="12" type="ORF">K493DRAFT_73690</name>
</gene>
<dbReference type="Gene3D" id="3.30.870.10">
    <property type="entry name" value="Endonuclease Chain A"/>
    <property type="match status" value="2"/>
</dbReference>
<evidence type="ECO:0000256" key="9">
    <source>
        <dbReference type="PIRSR" id="PIRSR610347-1"/>
    </source>
</evidence>
<dbReference type="EMBL" id="MCFE01000491">
    <property type="protein sequence ID" value="ORX88905.1"/>
    <property type="molecule type" value="Genomic_DNA"/>
</dbReference>
<dbReference type="GO" id="GO:0017005">
    <property type="term" value="F:3'-tyrosyl-DNA phosphodiesterase activity"/>
    <property type="evidence" value="ECO:0007669"/>
    <property type="project" value="TreeGrafter"/>
</dbReference>
<feature type="active site" description="Proton donor/acceptor" evidence="9">
    <location>
        <position position="217"/>
    </location>
</feature>
<evidence type="ECO:0000256" key="3">
    <source>
        <dbReference type="ARBA" id="ARBA00022722"/>
    </source>
</evidence>
<dbReference type="GO" id="GO:0005634">
    <property type="term" value="C:nucleus"/>
    <property type="evidence" value="ECO:0007669"/>
    <property type="project" value="UniProtKB-SubCell"/>
</dbReference>
<keyword evidence="4" id="KW-0227">DNA damage</keyword>
<dbReference type="PANTHER" id="PTHR12415:SF0">
    <property type="entry name" value="TYROSYL-DNA PHOSPHODIESTERASE 1"/>
    <property type="match status" value="1"/>
</dbReference>
<evidence type="ECO:0000256" key="4">
    <source>
        <dbReference type="ARBA" id="ARBA00022763"/>
    </source>
</evidence>
<feature type="site" description="Interaction with DNA" evidence="11">
    <location>
        <position position="251"/>
    </location>
</feature>
<evidence type="ECO:0000256" key="10">
    <source>
        <dbReference type="PIRSR" id="PIRSR610347-2"/>
    </source>
</evidence>
<dbReference type="GO" id="GO:0006281">
    <property type="term" value="P:DNA repair"/>
    <property type="evidence" value="ECO:0007669"/>
    <property type="project" value="UniProtKB-KW"/>
</dbReference>
<evidence type="ECO:0000313" key="12">
    <source>
        <dbReference type="EMBL" id="ORX88905.1"/>
    </source>
</evidence>
<dbReference type="GO" id="GO:0003697">
    <property type="term" value="F:single-stranded DNA binding"/>
    <property type="evidence" value="ECO:0007669"/>
    <property type="project" value="TreeGrafter"/>
</dbReference>
<evidence type="ECO:0000256" key="8">
    <source>
        <dbReference type="ARBA" id="ARBA00023242"/>
    </source>
</evidence>
<evidence type="ECO:0000256" key="6">
    <source>
        <dbReference type="ARBA" id="ARBA00022839"/>
    </source>
</evidence>
<dbReference type="SUPFAM" id="SSF56024">
    <property type="entry name" value="Phospholipase D/nuclease"/>
    <property type="match status" value="2"/>
</dbReference>
<evidence type="ECO:0000256" key="11">
    <source>
        <dbReference type="PIRSR" id="PIRSR610347-3"/>
    </source>
</evidence>
<dbReference type="GO" id="GO:0004527">
    <property type="term" value="F:exonuclease activity"/>
    <property type="evidence" value="ECO:0007669"/>
    <property type="project" value="UniProtKB-KW"/>
</dbReference>
<evidence type="ECO:0000313" key="13">
    <source>
        <dbReference type="Proteomes" id="UP000193498"/>
    </source>
</evidence>
<keyword evidence="6" id="KW-0269">Exonuclease</keyword>
<feature type="active site" description="Nucleophile" evidence="9">
    <location>
        <position position="2"/>
    </location>
</feature>
<dbReference type="InterPro" id="IPR010347">
    <property type="entry name" value="Tdp1"/>
</dbReference>
<dbReference type="InParanoid" id="A0A1Y1XT85"/>
<evidence type="ECO:0000256" key="5">
    <source>
        <dbReference type="ARBA" id="ARBA00022801"/>
    </source>
</evidence>
<dbReference type="Pfam" id="PF06087">
    <property type="entry name" value="Tyr-DNA_phospho"/>
    <property type="match status" value="1"/>
</dbReference>
<name>A0A1Y1XT85_9FUNG</name>
<comment type="similarity">
    <text evidence="2">Belongs to the tyrosyl-DNA phosphodiesterase family.</text>
</comment>
<comment type="subcellular location">
    <subcellularLocation>
        <location evidence="1">Nucleus</location>
    </subcellularLocation>
</comment>
<feature type="binding site" evidence="10">
    <location>
        <position position="4"/>
    </location>
    <ligand>
        <name>substrate</name>
    </ligand>
</feature>
<keyword evidence="3" id="KW-0540">Nuclease</keyword>
<dbReference type="Proteomes" id="UP000193498">
    <property type="component" value="Unassembled WGS sequence"/>
</dbReference>
<keyword evidence="8" id="KW-0539">Nucleus</keyword>
<dbReference type="OrthoDB" id="47785at2759"/>
<reference evidence="12 13" key="1">
    <citation type="submission" date="2016-07" db="EMBL/GenBank/DDBJ databases">
        <title>Pervasive Adenine N6-methylation of Active Genes in Fungi.</title>
        <authorList>
            <consortium name="DOE Joint Genome Institute"/>
            <person name="Mondo S.J."/>
            <person name="Dannebaum R.O."/>
            <person name="Kuo R.C."/>
            <person name="Labutti K."/>
            <person name="Haridas S."/>
            <person name="Kuo A."/>
            <person name="Salamov A."/>
            <person name="Ahrendt S.R."/>
            <person name="Lipzen A."/>
            <person name="Sullivan W."/>
            <person name="Andreopoulos W.B."/>
            <person name="Clum A."/>
            <person name="Lindquist E."/>
            <person name="Daum C."/>
            <person name="Ramamoorthy G.K."/>
            <person name="Gryganskyi A."/>
            <person name="Culley D."/>
            <person name="Magnuson J.K."/>
            <person name="James T.Y."/>
            <person name="O'Malley M.A."/>
            <person name="Stajich J.E."/>
            <person name="Spatafora J.W."/>
            <person name="Visel A."/>
            <person name="Grigoriev I.V."/>
        </authorList>
    </citation>
    <scope>NUCLEOTIDE SEQUENCE [LARGE SCALE GENOMIC DNA]</scope>
    <source>
        <strain evidence="12 13">CBS 931.73</strain>
    </source>
</reference>
<dbReference type="GO" id="GO:0003690">
    <property type="term" value="F:double-stranded DNA binding"/>
    <property type="evidence" value="ECO:0007669"/>
    <property type="project" value="TreeGrafter"/>
</dbReference>
<dbReference type="STRING" id="1314790.A0A1Y1XT85"/>
<proteinExistence type="inferred from homology"/>
<sequence length="329" mass="37686">MHAKLLILYYDSFLRVIITSANLTSLDWESFENALFVQDFHRTKEKISDAPAFGRELYSFLGALKVPNFIRNSLTCYDFSTATVNLVPSIPGYHMYNQEQTYGYLRIARILQDNGLTVEPGDNGMKLEYQTSAIGAIDEYWLREFYRSCSGGLAAKEVYKMKELPVDIVYPSQRTISNAEHAHNHQFHLKEAYYSRPNFPKALLRDSLCKQPGRLSHSKMFLAKLRKSIPLKGAEKTHVIGWDYIGSHNLSSGAWGRINNMVPGSRFRRMHFRINNFDLGVLRILTTDKIIDNPADLQSSLECLVTPSYTSPPPRYNHDDSPYFDPPDL</sequence>
<keyword evidence="7" id="KW-0234">DNA repair</keyword>
<dbReference type="AlphaFoldDB" id="A0A1Y1XT85"/>
<evidence type="ECO:0000256" key="2">
    <source>
        <dbReference type="ARBA" id="ARBA00010205"/>
    </source>
</evidence>
<comment type="caution">
    <text evidence="12">The sequence shown here is derived from an EMBL/GenBank/DDBJ whole genome shotgun (WGS) entry which is preliminary data.</text>
</comment>
<evidence type="ECO:0000256" key="1">
    <source>
        <dbReference type="ARBA" id="ARBA00004123"/>
    </source>
</evidence>
<dbReference type="PANTHER" id="PTHR12415">
    <property type="entry name" value="TYROSYL-DNA PHOSPHODIESTERASE 1"/>
    <property type="match status" value="1"/>
</dbReference>